<feature type="compositionally biased region" description="Basic and acidic residues" evidence="7">
    <location>
        <begin position="86"/>
        <end position="106"/>
    </location>
</feature>
<dbReference type="InterPro" id="IPR016024">
    <property type="entry name" value="ARM-type_fold"/>
</dbReference>
<evidence type="ECO:0000313" key="11">
    <source>
        <dbReference type="Proteomes" id="UP000521872"/>
    </source>
</evidence>
<dbReference type="InterPro" id="IPR005612">
    <property type="entry name" value="CCAAT-binding_factor"/>
</dbReference>
<dbReference type="GO" id="GO:0005730">
    <property type="term" value="C:nucleolus"/>
    <property type="evidence" value="ECO:0007669"/>
    <property type="project" value="UniProtKB-SubCell"/>
</dbReference>
<feature type="compositionally biased region" description="Basic and acidic residues" evidence="7">
    <location>
        <begin position="168"/>
        <end position="184"/>
    </location>
</feature>
<feature type="compositionally biased region" description="Basic residues" evidence="7">
    <location>
        <begin position="493"/>
        <end position="502"/>
    </location>
</feature>
<dbReference type="EMBL" id="JAACJL010000044">
    <property type="protein sequence ID" value="KAF4615231.1"/>
    <property type="molecule type" value="Genomic_DNA"/>
</dbReference>
<gene>
    <name evidence="10" type="ORF">D9613_003031</name>
</gene>
<feature type="coiled-coil region" evidence="6">
    <location>
        <begin position="519"/>
        <end position="548"/>
    </location>
</feature>
<dbReference type="GO" id="GO:0042254">
    <property type="term" value="P:ribosome biogenesis"/>
    <property type="evidence" value="ECO:0007669"/>
    <property type="project" value="UniProtKB-KW"/>
</dbReference>
<dbReference type="GO" id="GO:0003682">
    <property type="term" value="F:chromatin binding"/>
    <property type="evidence" value="ECO:0007669"/>
    <property type="project" value="TreeGrafter"/>
</dbReference>
<organism evidence="10 11">
    <name type="scientific">Agrocybe pediades</name>
    <dbReference type="NCBI Taxonomy" id="84607"/>
    <lineage>
        <taxon>Eukaryota</taxon>
        <taxon>Fungi</taxon>
        <taxon>Dikarya</taxon>
        <taxon>Basidiomycota</taxon>
        <taxon>Agaricomycotina</taxon>
        <taxon>Agaricomycetes</taxon>
        <taxon>Agaricomycetidae</taxon>
        <taxon>Agaricales</taxon>
        <taxon>Agaricineae</taxon>
        <taxon>Strophariaceae</taxon>
        <taxon>Agrocybe</taxon>
    </lineage>
</organism>
<dbReference type="Pfam" id="PF07540">
    <property type="entry name" value="NOC3p"/>
    <property type="match status" value="1"/>
</dbReference>
<feature type="region of interest" description="Disordered" evidence="7">
    <location>
        <begin position="84"/>
        <end position="242"/>
    </location>
</feature>
<comment type="caution">
    <text evidence="10">The sequence shown here is derived from an EMBL/GenBank/DDBJ whole genome shotgun (WGS) entry which is preliminary data.</text>
</comment>
<keyword evidence="5" id="KW-0690">Ribosome biogenesis</keyword>
<feature type="region of interest" description="Disordered" evidence="7">
    <location>
        <begin position="1"/>
        <end position="63"/>
    </location>
</feature>
<evidence type="ECO:0000256" key="3">
    <source>
        <dbReference type="ARBA" id="ARBA00023054"/>
    </source>
</evidence>
<dbReference type="PANTHER" id="PTHR14428">
    <property type="entry name" value="NUCLEOLAR COMPLEX PROTEIN 3"/>
    <property type="match status" value="1"/>
</dbReference>
<dbReference type="InterPro" id="IPR016903">
    <property type="entry name" value="Nucleolar_cplx-assoc_3"/>
</dbReference>
<comment type="similarity">
    <text evidence="2 5">Belongs to the CBF/MAK21 family.</text>
</comment>
<evidence type="ECO:0000313" key="10">
    <source>
        <dbReference type="EMBL" id="KAF4615231.1"/>
    </source>
</evidence>
<evidence type="ECO:0000256" key="7">
    <source>
        <dbReference type="SAM" id="MobiDB-lite"/>
    </source>
</evidence>
<evidence type="ECO:0000256" key="5">
    <source>
        <dbReference type="PIRNR" id="PIRNR028977"/>
    </source>
</evidence>
<keyword evidence="3 6" id="KW-0175">Coiled coil</keyword>
<comment type="subcellular location">
    <subcellularLocation>
        <location evidence="1 5">Nucleus</location>
        <location evidence="1 5">Nucleolus</location>
    </subcellularLocation>
</comment>
<dbReference type="Pfam" id="PF03914">
    <property type="entry name" value="CBF"/>
    <property type="match status" value="1"/>
</dbReference>
<dbReference type="AlphaFoldDB" id="A0A8H4QQV7"/>
<feature type="domain" description="Nucleolar complex-associated protein 3 N-terminal" evidence="9">
    <location>
        <begin position="267"/>
        <end position="369"/>
    </location>
</feature>
<feature type="compositionally biased region" description="Acidic residues" evidence="7">
    <location>
        <begin position="114"/>
        <end position="155"/>
    </location>
</feature>
<dbReference type="InterPro" id="IPR011501">
    <property type="entry name" value="Noc3_N"/>
</dbReference>
<dbReference type="GO" id="GO:0006270">
    <property type="term" value="P:DNA replication initiation"/>
    <property type="evidence" value="ECO:0007669"/>
    <property type="project" value="TreeGrafter"/>
</dbReference>
<feature type="compositionally biased region" description="Acidic residues" evidence="7">
    <location>
        <begin position="218"/>
        <end position="230"/>
    </location>
</feature>
<evidence type="ECO:0000256" key="1">
    <source>
        <dbReference type="ARBA" id="ARBA00004604"/>
    </source>
</evidence>
<comment type="function">
    <text evidence="5">Required for synthesis of 60S ribosomal subunits and the transport of pre-ribosomes from the nucleoplasm to the cytoplasm.</text>
</comment>
<accession>A0A8H4QQV7</accession>
<feature type="compositionally biased region" description="Basic and acidic residues" evidence="7">
    <location>
        <begin position="36"/>
        <end position="47"/>
    </location>
</feature>
<reference evidence="10 11" key="1">
    <citation type="submission" date="2019-12" db="EMBL/GenBank/DDBJ databases">
        <authorList>
            <person name="Floudas D."/>
            <person name="Bentzer J."/>
            <person name="Ahren D."/>
            <person name="Johansson T."/>
            <person name="Persson P."/>
            <person name="Tunlid A."/>
        </authorList>
    </citation>
    <scope>NUCLEOTIDE SEQUENCE [LARGE SCALE GENOMIC DNA]</scope>
    <source>
        <strain evidence="10 11">CBS 102.39</strain>
    </source>
</reference>
<proteinExistence type="inferred from homology"/>
<evidence type="ECO:0000256" key="2">
    <source>
        <dbReference type="ARBA" id="ARBA00007797"/>
    </source>
</evidence>
<dbReference type="PIRSF" id="PIRSF028977">
    <property type="entry name" value="Nucleolar_complex_p3"/>
    <property type="match status" value="1"/>
</dbReference>
<keyword evidence="11" id="KW-1185">Reference proteome</keyword>
<evidence type="ECO:0000256" key="4">
    <source>
        <dbReference type="ARBA" id="ARBA00023242"/>
    </source>
</evidence>
<protein>
    <recommendedName>
        <fullName evidence="5">Nucleolar complex-associated protein 3</fullName>
    </recommendedName>
</protein>
<keyword evidence="4" id="KW-0539">Nucleus</keyword>
<feature type="region of interest" description="Disordered" evidence="7">
    <location>
        <begin position="482"/>
        <end position="503"/>
    </location>
</feature>
<name>A0A8H4QQV7_9AGAR</name>
<evidence type="ECO:0000259" key="9">
    <source>
        <dbReference type="Pfam" id="PF07540"/>
    </source>
</evidence>
<dbReference type="PANTHER" id="PTHR14428:SF5">
    <property type="entry name" value="NUCLEOLAR COMPLEX PROTEIN 3 HOMOLOG"/>
    <property type="match status" value="1"/>
</dbReference>
<feature type="domain" description="CCAAT-binding factor" evidence="8">
    <location>
        <begin position="626"/>
        <end position="804"/>
    </location>
</feature>
<dbReference type="SUPFAM" id="SSF48371">
    <property type="entry name" value="ARM repeat"/>
    <property type="match status" value="1"/>
</dbReference>
<evidence type="ECO:0000256" key="6">
    <source>
        <dbReference type="SAM" id="Coils"/>
    </source>
</evidence>
<dbReference type="Proteomes" id="UP000521872">
    <property type="component" value="Unassembled WGS sequence"/>
</dbReference>
<evidence type="ECO:0000259" key="8">
    <source>
        <dbReference type="Pfam" id="PF03914"/>
    </source>
</evidence>
<sequence length="815" mass="91628">MAGTTKGKRPAPNSQASSKKRKLNDGKHKPVKSKSKSNEPKKEKLADRGFIPIPALDKDDDDVEISDQDMDVLAEFGGAASFLNKLDSKGIMRSKKETQRLHELTKPVRKPQVYDDDLPSINSDDEDEESWDSNIDDNDLELSGSEDEDLSDDETPDHLEDSDAEMPYETKPRKLRDVTQDKQTDVQSLPIKLANGHIQQTGKKAIKQDMKSRSPPSDSEDTDSEEEQEKEEPRSRLEDVATGARFGRTAVVDVLQTSSRRQRVEMAKEQIASICQEILADPENSLGLLRRLHTFSLKTVSTPTHPEPVPNDPIIRKLTILSQLAIYKDIIPGYRIRPLTEAEKAEKVSQMVARTRDWEQGLVNVYQTYLRLLENELKTKSELADIALHCMATLLKELTHFNFRLNLMTCIVARMSKKSWDASSELCSQTLTQVFKEDLTGAASLEVVRLLNRMIKEQHFKVHPNALSCLLHLRLRTELGVRASSTHADKPEKKKQKYGKKANKPERVYLSKKGRKDYKEQKEIQRELQEAEAEVDKEERKTIQTETLKLLFALYFRILKNPTPTALLPAALSGISRFAHLVNIDFFKDLMKVLKDLIAMEEEAAIADLESPGSSASHAAFISRQLKCIVTAFELLSGQGEALNIDLNDFITTLYAILLPLSFSPEIHFAPSNSVSTVSKKTGPATDGALTSVADLLFRALNLVFSPRTAGKTAPPWRSAAFGKRLLIASLHWPAGAALRALEFVSGLIAKDPKLEAMLSTEDRVYDGVYRPDVDDPQLCHPFESSFWELHALHRQHWDPRVREEAGRLLSSRSS</sequence>